<accession>A0A9D4IJV4</accession>
<evidence type="ECO:0000313" key="1">
    <source>
        <dbReference type="EMBL" id="KAH3775297.1"/>
    </source>
</evidence>
<sequence>MVTTCVRSAGVPEVDTYLLVQETEEQRQKKTLQLNSHDYRSRFLEKLGLLDLH</sequence>
<dbReference type="EMBL" id="JAIWYP010000009">
    <property type="protein sequence ID" value="KAH3775297.1"/>
    <property type="molecule type" value="Genomic_DNA"/>
</dbReference>
<comment type="caution">
    <text evidence="1">The sequence shown here is derived from an EMBL/GenBank/DDBJ whole genome shotgun (WGS) entry which is preliminary data.</text>
</comment>
<name>A0A9D4IJV4_DREPO</name>
<protein>
    <submittedName>
        <fullName evidence="1">Uncharacterized protein</fullName>
    </submittedName>
</protein>
<reference evidence="1" key="2">
    <citation type="submission" date="2020-11" db="EMBL/GenBank/DDBJ databases">
        <authorList>
            <person name="McCartney M.A."/>
            <person name="Auch B."/>
            <person name="Kono T."/>
            <person name="Mallez S."/>
            <person name="Becker A."/>
            <person name="Gohl D.M."/>
            <person name="Silverstein K.A.T."/>
            <person name="Koren S."/>
            <person name="Bechman K.B."/>
            <person name="Herman A."/>
            <person name="Abrahante J.E."/>
            <person name="Garbe J."/>
        </authorList>
    </citation>
    <scope>NUCLEOTIDE SEQUENCE</scope>
    <source>
        <strain evidence="1">Duluth1</strain>
        <tissue evidence="1">Whole animal</tissue>
    </source>
</reference>
<dbReference type="Proteomes" id="UP000828390">
    <property type="component" value="Unassembled WGS sequence"/>
</dbReference>
<reference evidence="1" key="1">
    <citation type="journal article" date="2019" name="bioRxiv">
        <title>The Genome of the Zebra Mussel, Dreissena polymorpha: A Resource for Invasive Species Research.</title>
        <authorList>
            <person name="McCartney M.A."/>
            <person name="Auch B."/>
            <person name="Kono T."/>
            <person name="Mallez S."/>
            <person name="Zhang Y."/>
            <person name="Obille A."/>
            <person name="Becker A."/>
            <person name="Abrahante J.E."/>
            <person name="Garbe J."/>
            <person name="Badalamenti J.P."/>
            <person name="Herman A."/>
            <person name="Mangelson H."/>
            <person name="Liachko I."/>
            <person name="Sullivan S."/>
            <person name="Sone E.D."/>
            <person name="Koren S."/>
            <person name="Silverstein K.A.T."/>
            <person name="Beckman K.B."/>
            <person name="Gohl D.M."/>
        </authorList>
    </citation>
    <scope>NUCLEOTIDE SEQUENCE</scope>
    <source>
        <strain evidence="1">Duluth1</strain>
        <tissue evidence="1">Whole animal</tissue>
    </source>
</reference>
<dbReference type="AlphaFoldDB" id="A0A9D4IJV4"/>
<keyword evidence="2" id="KW-1185">Reference proteome</keyword>
<organism evidence="1 2">
    <name type="scientific">Dreissena polymorpha</name>
    <name type="common">Zebra mussel</name>
    <name type="synonym">Mytilus polymorpha</name>
    <dbReference type="NCBI Taxonomy" id="45954"/>
    <lineage>
        <taxon>Eukaryota</taxon>
        <taxon>Metazoa</taxon>
        <taxon>Spiralia</taxon>
        <taxon>Lophotrochozoa</taxon>
        <taxon>Mollusca</taxon>
        <taxon>Bivalvia</taxon>
        <taxon>Autobranchia</taxon>
        <taxon>Heteroconchia</taxon>
        <taxon>Euheterodonta</taxon>
        <taxon>Imparidentia</taxon>
        <taxon>Neoheterodontei</taxon>
        <taxon>Myida</taxon>
        <taxon>Dreissenoidea</taxon>
        <taxon>Dreissenidae</taxon>
        <taxon>Dreissena</taxon>
    </lineage>
</organism>
<evidence type="ECO:0000313" key="2">
    <source>
        <dbReference type="Proteomes" id="UP000828390"/>
    </source>
</evidence>
<proteinExistence type="predicted"/>
<gene>
    <name evidence="1" type="ORF">DPMN_176698</name>
</gene>